<evidence type="ECO:0008006" key="4">
    <source>
        <dbReference type="Google" id="ProtNLM"/>
    </source>
</evidence>
<keyword evidence="3" id="KW-1185">Reference proteome</keyword>
<dbReference type="AlphaFoldDB" id="A0A7W6GFC0"/>
<reference evidence="2 3" key="1">
    <citation type="submission" date="2020-08" db="EMBL/GenBank/DDBJ databases">
        <title>Genomic Encyclopedia of Type Strains, Phase IV (KMG-IV): sequencing the most valuable type-strain genomes for metagenomic binning, comparative biology and taxonomic classification.</title>
        <authorList>
            <person name="Goeker M."/>
        </authorList>
    </citation>
    <scope>NUCLEOTIDE SEQUENCE [LARGE SCALE GENOMIC DNA]</scope>
    <source>
        <strain evidence="2 3">DSM 25481</strain>
    </source>
</reference>
<organism evidence="2 3">
    <name type="scientific">Hansschlegelia beijingensis</name>
    <dbReference type="NCBI Taxonomy" id="1133344"/>
    <lineage>
        <taxon>Bacteria</taxon>
        <taxon>Pseudomonadati</taxon>
        <taxon>Pseudomonadota</taxon>
        <taxon>Alphaproteobacteria</taxon>
        <taxon>Hyphomicrobiales</taxon>
        <taxon>Methylopilaceae</taxon>
        <taxon>Hansschlegelia</taxon>
    </lineage>
</organism>
<feature type="compositionally biased region" description="Low complexity" evidence="1">
    <location>
        <begin position="118"/>
        <end position="127"/>
    </location>
</feature>
<comment type="caution">
    <text evidence="2">The sequence shown here is derived from an EMBL/GenBank/DDBJ whole genome shotgun (WGS) entry which is preliminary data.</text>
</comment>
<accession>A0A7W6GFC0</accession>
<protein>
    <recommendedName>
        <fullName evidence="4">Gene transfer agent family protein</fullName>
    </recommendedName>
</protein>
<dbReference type="EMBL" id="JACIDR010000002">
    <property type="protein sequence ID" value="MBB3972782.1"/>
    <property type="molecule type" value="Genomic_DNA"/>
</dbReference>
<dbReference type="Pfam" id="PF11836">
    <property type="entry name" value="Phage_TAC_11"/>
    <property type="match status" value="1"/>
</dbReference>
<proteinExistence type="predicted"/>
<dbReference type="RefSeq" id="WP_183394666.1">
    <property type="nucleotide sequence ID" value="NZ_JACIDR010000002.1"/>
</dbReference>
<evidence type="ECO:0000256" key="1">
    <source>
        <dbReference type="SAM" id="MobiDB-lite"/>
    </source>
</evidence>
<dbReference type="InterPro" id="IPR021791">
    <property type="entry name" value="Phage_TAC_11"/>
</dbReference>
<sequence length="133" mass="14276">MARGETTFDWADGEYTFALPLGQVEELQEKVGCGPYSLLRRLQDGTWQQSDIRETLRLGLIGGGQVKPVEAMRLVRAYVDERPLLENVPAATAVILAALVTPENEPQPGGGEAEEATTESPSPTSEASPPPSV</sequence>
<evidence type="ECO:0000313" key="2">
    <source>
        <dbReference type="EMBL" id="MBB3972782.1"/>
    </source>
</evidence>
<name>A0A7W6GFC0_9HYPH</name>
<gene>
    <name evidence="2" type="ORF">GGR24_001439</name>
</gene>
<feature type="region of interest" description="Disordered" evidence="1">
    <location>
        <begin position="101"/>
        <end position="133"/>
    </location>
</feature>
<evidence type="ECO:0000313" key="3">
    <source>
        <dbReference type="Proteomes" id="UP000528964"/>
    </source>
</evidence>
<dbReference type="Proteomes" id="UP000528964">
    <property type="component" value="Unassembled WGS sequence"/>
</dbReference>